<proteinExistence type="predicted"/>
<sequence length="112" mass="10700">MSGKVIHAGTAIGCPHGGRVSAGPAAGTGVLVDGLPAATGTLVHTVTGCRHTVDGVPAPCTTVRWAPPSGGVLADGSPLLLESTPGVCFTAGLVPQGQPVVAPAAQEGVTCG</sequence>
<dbReference type="RefSeq" id="WP_344633719.1">
    <property type="nucleotide sequence ID" value="NZ_BAAATJ010000037.1"/>
</dbReference>
<organism evidence="1 2">
    <name type="scientific">Streptomyces glaucosporus</name>
    <dbReference type="NCBI Taxonomy" id="284044"/>
    <lineage>
        <taxon>Bacteria</taxon>
        <taxon>Bacillati</taxon>
        <taxon>Actinomycetota</taxon>
        <taxon>Actinomycetes</taxon>
        <taxon>Kitasatosporales</taxon>
        <taxon>Streptomycetaceae</taxon>
        <taxon>Streptomyces</taxon>
    </lineage>
</organism>
<dbReference type="EMBL" id="BAAATJ010000037">
    <property type="protein sequence ID" value="GAA2416611.1"/>
    <property type="molecule type" value="Genomic_DNA"/>
</dbReference>
<comment type="caution">
    <text evidence="1">The sequence shown here is derived from an EMBL/GenBank/DDBJ whole genome shotgun (WGS) entry which is preliminary data.</text>
</comment>
<protein>
    <submittedName>
        <fullName evidence="1">Uncharacterized protein</fullName>
    </submittedName>
</protein>
<name>A0ABN3IZ05_9ACTN</name>
<accession>A0ABN3IZ05</accession>
<gene>
    <name evidence="1" type="ORF">GCM10010420_53560</name>
</gene>
<dbReference type="Proteomes" id="UP001500058">
    <property type="component" value="Unassembled WGS sequence"/>
</dbReference>
<evidence type="ECO:0000313" key="2">
    <source>
        <dbReference type="Proteomes" id="UP001500058"/>
    </source>
</evidence>
<keyword evidence="2" id="KW-1185">Reference proteome</keyword>
<reference evidence="1 2" key="1">
    <citation type="journal article" date="2019" name="Int. J. Syst. Evol. Microbiol.">
        <title>The Global Catalogue of Microorganisms (GCM) 10K type strain sequencing project: providing services to taxonomists for standard genome sequencing and annotation.</title>
        <authorList>
            <consortium name="The Broad Institute Genomics Platform"/>
            <consortium name="The Broad Institute Genome Sequencing Center for Infectious Disease"/>
            <person name="Wu L."/>
            <person name="Ma J."/>
        </authorList>
    </citation>
    <scope>NUCLEOTIDE SEQUENCE [LARGE SCALE GENOMIC DNA]</scope>
    <source>
        <strain evidence="1 2">JCM 6921</strain>
    </source>
</reference>
<evidence type="ECO:0000313" key="1">
    <source>
        <dbReference type="EMBL" id="GAA2416611.1"/>
    </source>
</evidence>